<dbReference type="EC" id="2.7.8.-" evidence="4"/>
<feature type="domain" description="4'-phosphopantetheinyl transferase" evidence="3">
    <location>
        <begin position="112"/>
        <end position="175"/>
    </location>
</feature>
<dbReference type="InterPro" id="IPR008278">
    <property type="entry name" value="4-PPantetheinyl_Trfase_dom"/>
</dbReference>
<dbReference type="InterPro" id="IPR050559">
    <property type="entry name" value="P-Pant_transferase_sf"/>
</dbReference>
<evidence type="ECO:0000259" key="3">
    <source>
        <dbReference type="Pfam" id="PF01648"/>
    </source>
</evidence>
<keyword evidence="5" id="KW-1185">Reference proteome</keyword>
<dbReference type="Gene3D" id="3.90.470.20">
    <property type="entry name" value="4'-phosphopantetheinyl transferase domain"/>
    <property type="match status" value="2"/>
</dbReference>
<evidence type="ECO:0000313" key="5">
    <source>
        <dbReference type="Proteomes" id="UP001230253"/>
    </source>
</evidence>
<dbReference type="PANTHER" id="PTHR12215">
    <property type="entry name" value="PHOSPHOPANTETHEINE TRANSFERASE"/>
    <property type="match status" value="1"/>
</dbReference>
<evidence type="ECO:0000256" key="2">
    <source>
        <dbReference type="ARBA" id="ARBA00022679"/>
    </source>
</evidence>
<dbReference type="SUPFAM" id="SSF56214">
    <property type="entry name" value="4'-phosphopantetheinyl transferase"/>
    <property type="match status" value="2"/>
</dbReference>
<keyword evidence="2 4" id="KW-0808">Transferase</keyword>
<protein>
    <submittedName>
        <fullName evidence="4">4'-phosphopantetheinyl transferase</fullName>
        <ecNumber evidence="4">2.7.8.-</ecNumber>
    </submittedName>
</protein>
<gene>
    <name evidence="4" type="ORF">J2R99_001733</name>
</gene>
<accession>A0ABU0C7E8</accession>
<comment type="caution">
    <text evidence="4">The sequence shown here is derived from an EMBL/GenBank/DDBJ whole genome shotgun (WGS) entry which is preliminary data.</text>
</comment>
<dbReference type="PANTHER" id="PTHR12215:SF10">
    <property type="entry name" value="L-AMINOADIPATE-SEMIALDEHYDE DEHYDROGENASE-PHOSPHOPANTETHEINYL TRANSFERASE"/>
    <property type="match status" value="1"/>
</dbReference>
<name>A0ABU0C7E8_9BRAD</name>
<dbReference type="EMBL" id="JAUSUK010000001">
    <property type="protein sequence ID" value="MDQ0325884.1"/>
    <property type="molecule type" value="Genomic_DNA"/>
</dbReference>
<comment type="similarity">
    <text evidence="1">Belongs to the P-Pant transferase superfamily. Gsp/Sfp/HetI/AcpT family.</text>
</comment>
<dbReference type="InterPro" id="IPR037143">
    <property type="entry name" value="4-PPantetheinyl_Trfase_dom_sf"/>
</dbReference>
<dbReference type="Pfam" id="PF01648">
    <property type="entry name" value="ACPS"/>
    <property type="match status" value="1"/>
</dbReference>
<dbReference type="Proteomes" id="UP001230253">
    <property type="component" value="Unassembled WGS sequence"/>
</dbReference>
<proteinExistence type="inferred from homology"/>
<organism evidence="4 5">
    <name type="scientific">Rhodopseudomonas julia</name>
    <dbReference type="NCBI Taxonomy" id="200617"/>
    <lineage>
        <taxon>Bacteria</taxon>
        <taxon>Pseudomonadati</taxon>
        <taxon>Pseudomonadota</taxon>
        <taxon>Alphaproteobacteria</taxon>
        <taxon>Hyphomicrobiales</taxon>
        <taxon>Nitrobacteraceae</taxon>
        <taxon>Rhodopseudomonas</taxon>
    </lineage>
</organism>
<reference evidence="4 5" key="1">
    <citation type="submission" date="2023-07" db="EMBL/GenBank/DDBJ databases">
        <title>Genomic Encyclopedia of Type Strains, Phase IV (KMG-IV): sequencing the most valuable type-strain genomes for metagenomic binning, comparative biology and taxonomic classification.</title>
        <authorList>
            <person name="Goeker M."/>
        </authorList>
    </citation>
    <scope>NUCLEOTIDE SEQUENCE [LARGE SCALE GENOMIC DNA]</scope>
    <source>
        <strain evidence="4 5">DSM 11549</strain>
    </source>
</reference>
<evidence type="ECO:0000256" key="1">
    <source>
        <dbReference type="ARBA" id="ARBA00010990"/>
    </source>
</evidence>
<dbReference type="RefSeq" id="WP_307154038.1">
    <property type="nucleotide sequence ID" value="NZ_JAUSUK010000001.1"/>
</dbReference>
<sequence>MSVCPPLAADEIHIWTWRLDDDLLKACDADWLTHEERSRWAGLRTPSAQIRFAAARNGLRFLLAQYLGREPSEIVLTEGRFGKPCLGAEADLAFNLSHARDVAAFAICRGGAVGIDIEAEAAGHIDLYGILSAEEERRLHQLGVAVDRSTLLQIWIWKEAVLKACGLGLSRNPSTLILDFERPDGRLVARSGAVPGLGSYALQGFQPAPGFVGAVASLREGWRMLSFSLCPEHLNRARRM</sequence>
<evidence type="ECO:0000313" key="4">
    <source>
        <dbReference type="EMBL" id="MDQ0325884.1"/>
    </source>
</evidence>
<dbReference type="GO" id="GO:0016740">
    <property type="term" value="F:transferase activity"/>
    <property type="evidence" value="ECO:0007669"/>
    <property type="project" value="UniProtKB-KW"/>
</dbReference>